<evidence type="ECO:0000256" key="4">
    <source>
        <dbReference type="ARBA" id="ARBA00023129"/>
    </source>
</evidence>
<evidence type="ECO:0000256" key="6">
    <source>
        <dbReference type="SAM" id="MobiDB-lite"/>
    </source>
</evidence>
<organism evidence="8 9">
    <name type="scientific">Nelumbo nucifera</name>
    <name type="common">Sacred lotus</name>
    <dbReference type="NCBI Taxonomy" id="4432"/>
    <lineage>
        <taxon>Eukaryota</taxon>
        <taxon>Viridiplantae</taxon>
        <taxon>Streptophyta</taxon>
        <taxon>Embryophyta</taxon>
        <taxon>Tracheophyta</taxon>
        <taxon>Spermatophyta</taxon>
        <taxon>Magnoliopsida</taxon>
        <taxon>Proteales</taxon>
        <taxon>Nelumbonaceae</taxon>
        <taxon>Nelumbo</taxon>
    </lineage>
</organism>
<accession>A0A822XHP2</accession>
<dbReference type="InterPro" id="IPR006045">
    <property type="entry name" value="Cupin_1"/>
</dbReference>
<feature type="domain" description="Cupin type-1" evidence="7">
    <location>
        <begin position="1"/>
        <end position="103"/>
    </location>
</feature>
<dbReference type="Pfam" id="PF00190">
    <property type="entry name" value="Cupin_1"/>
    <property type="match status" value="1"/>
</dbReference>
<dbReference type="Proteomes" id="UP000607653">
    <property type="component" value="Unassembled WGS sequence"/>
</dbReference>
<dbReference type="CDD" id="cd02243">
    <property type="entry name" value="cupin_11S_legumin_C"/>
    <property type="match status" value="1"/>
</dbReference>
<comment type="caution">
    <text evidence="8">The sequence shown here is derived from an EMBL/GenBank/DDBJ whole genome shotgun (WGS) entry which is preliminary data.</text>
</comment>
<keyword evidence="5" id="KW-1015">Disulfide bond</keyword>
<dbReference type="InterPro" id="IPR050253">
    <property type="entry name" value="Seed_Storage-Functional"/>
</dbReference>
<dbReference type="GO" id="GO:0048316">
    <property type="term" value="P:seed development"/>
    <property type="evidence" value="ECO:0007669"/>
    <property type="project" value="UniProtKB-ARBA"/>
</dbReference>
<dbReference type="GO" id="GO:0045735">
    <property type="term" value="F:nutrient reservoir activity"/>
    <property type="evidence" value="ECO:0007669"/>
    <property type="project" value="UniProtKB-KW"/>
</dbReference>
<keyword evidence="4" id="KW-0708">Seed storage protein</keyword>
<feature type="region of interest" description="Disordered" evidence="6">
    <location>
        <begin position="118"/>
        <end position="148"/>
    </location>
</feature>
<dbReference type="SMART" id="SM00835">
    <property type="entry name" value="Cupin_1"/>
    <property type="match status" value="1"/>
</dbReference>
<dbReference type="InterPro" id="IPR014710">
    <property type="entry name" value="RmlC-like_jellyroll"/>
</dbReference>
<dbReference type="EMBL" id="DUZY01000001">
    <property type="protein sequence ID" value="DAD19900.1"/>
    <property type="molecule type" value="Genomic_DNA"/>
</dbReference>
<dbReference type="PRINTS" id="PR00439">
    <property type="entry name" value="11SGLOBULIN"/>
</dbReference>
<evidence type="ECO:0000259" key="7">
    <source>
        <dbReference type="SMART" id="SM00835"/>
    </source>
</evidence>
<gene>
    <name evidence="8" type="ORF">HUJ06_021363</name>
</gene>
<evidence type="ECO:0000256" key="3">
    <source>
        <dbReference type="ARBA" id="ARBA00022761"/>
    </source>
</evidence>
<reference evidence="8 9" key="1">
    <citation type="journal article" date="2020" name="Mol. Biol. Evol.">
        <title>Distinct Expression and Methylation Patterns for Genes with Different Fates following a Single Whole-Genome Duplication in Flowering Plants.</title>
        <authorList>
            <person name="Shi T."/>
            <person name="Rahmani R.S."/>
            <person name="Gugger P.F."/>
            <person name="Wang M."/>
            <person name="Li H."/>
            <person name="Zhang Y."/>
            <person name="Li Z."/>
            <person name="Wang Q."/>
            <person name="Van de Peer Y."/>
            <person name="Marchal K."/>
            <person name="Chen J."/>
        </authorList>
    </citation>
    <scope>NUCLEOTIDE SEQUENCE [LARGE SCALE GENOMIC DNA]</scope>
    <source>
        <tissue evidence="8">Leaf</tissue>
    </source>
</reference>
<keyword evidence="3" id="KW-0758">Storage protein</keyword>
<evidence type="ECO:0000256" key="2">
    <source>
        <dbReference type="ARBA" id="ARBA00022729"/>
    </source>
</evidence>
<evidence type="ECO:0000313" key="8">
    <source>
        <dbReference type="EMBL" id="DAD19900.1"/>
    </source>
</evidence>
<evidence type="ECO:0000256" key="5">
    <source>
        <dbReference type="ARBA" id="ARBA00023157"/>
    </source>
</evidence>
<sequence>MSPHWNVNAHSVMYVLRGEARVQIVGNSGQTAYDGQLCEGQLIVIPQNFAVVKQAGDNGFEWVSIKTSDNAVRSPLVGRTSAIRAMPEEVLVNAYQISNEEARRLKYNREEIRLIGPTVNPSVNTASEGKKEASSTSSDRGKRRDSRSFVGVAGAGGRCCKDRSLLSVRSGGKDVAMQALTSTTT</sequence>
<proteinExistence type="inferred from homology"/>
<dbReference type="InterPro" id="IPR006044">
    <property type="entry name" value="11S_seedstore_pln"/>
</dbReference>
<dbReference type="SUPFAM" id="SSF51182">
    <property type="entry name" value="RmlC-like cupins"/>
    <property type="match status" value="1"/>
</dbReference>
<dbReference type="AlphaFoldDB" id="A0A822XHP2"/>
<dbReference type="InterPro" id="IPR011051">
    <property type="entry name" value="RmlC_Cupin_sf"/>
</dbReference>
<dbReference type="PANTHER" id="PTHR31189">
    <property type="entry name" value="OS03G0336100 PROTEIN-RELATED"/>
    <property type="match status" value="1"/>
</dbReference>
<dbReference type="PANTHER" id="PTHR31189:SF35">
    <property type="entry name" value="12S SEED STORAGE PROTEIN CRB"/>
    <property type="match status" value="1"/>
</dbReference>
<protein>
    <recommendedName>
        <fullName evidence="7">Cupin type-1 domain-containing protein</fullName>
    </recommendedName>
</protein>
<comment type="similarity">
    <text evidence="1">Belongs to the 11S seed storage protein (globulins) family.</text>
</comment>
<keyword evidence="9" id="KW-1185">Reference proteome</keyword>
<evidence type="ECO:0000256" key="1">
    <source>
        <dbReference type="ARBA" id="ARBA00007178"/>
    </source>
</evidence>
<dbReference type="Gene3D" id="2.60.120.10">
    <property type="entry name" value="Jelly Rolls"/>
    <property type="match status" value="1"/>
</dbReference>
<keyword evidence="2" id="KW-0732">Signal</keyword>
<name>A0A822XHP2_NELNU</name>
<evidence type="ECO:0000313" key="9">
    <source>
        <dbReference type="Proteomes" id="UP000607653"/>
    </source>
</evidence>